<feature type="region of interest" description="Disordered" evidence="1">
    <location>
        <begin position="1"/>
        <end position="38"/>
    </location>
</feature>
<dbReference type="PaxDb" id="39947-A0A0P0XW50"/>
<accession>A0A0P0XW50</accession>
<organism evidence="2 3">
    <name type="scientific">Oryza sativa subsp. japonica</name>
    <name type="common">Rice</name>
    <dbReference type="NCBI Taxonomy" id="39947"/>
    <lineage>
        <taxon>Eukaryota</taxon>
        <taxon>Viridiplantae</taxon>
        <taxon>Streptophyta</taxon>
        <taxon>Embryophyta</taxon>
        <taxon>Tracheophyta</taxon>
        <taxon>Spermatophyta</taxon>
        <taxon>Magnoliopsida</taxon>
        <taxon>Liliopsida</taxon>
        <taxon>Poales</taxon>
        <taxon>Poaceae</taxon>
        <taxon>BOP clade</taxon>
        <taxon>Oryzoideae</taxon>
        <taxon>Oryzeae</taxon>
        <taxon>Oryzinae</taxon>
        <taxon>Oryza</taxon>
        <taxon>Oryza sativa</taxon>
    </lineage>
</organism>
<keyword evidence="3" id="KW-1185">Reference proteome</keyword>
<reference evidence="2 3" key="3">
    <citation type="journal article" date="2013" name="Rice">
        <title>Improvement of the Oryza sativa Nipponbare reference genome using next generation sequence and optical map data.</title>
        <authorList>
            <person name="Kawahara Y."/>
            <person name="de la Bastide M."/>
            <person name="Hamilton J.P."/>
            <person name="Kanamori H."/>
            <person name="McCombie W.R."/>
            <person name="Ouyang S."/>
            <person name="Schwartz D.C."/>
            <person name="Tanaka T."/>
            <person name="Wu J."/>
            <person name="Zhou S."/>
            <person name="Childs K.L."/>
            <person name="Davidson R.M."/>
            <person name="Lin H."/>
            <person name="Quesada-Ocampo L."/>
            <person name="Vaillancourt B."/>
            <person name="Sakai H."/>
            <person name="Lee S.S."/>
            <person name="Kim J."/>
            <person name="Numa H."/>
            <person name="Itoh T."/>
            <person name="Buell C.R."/>
            <person name="Matsumoto T."/>
        </authorList>
    </citation>
    <scope>NUCLEOTIDE SEQUENCE [LARGE SCALE GENOMIC DNA]</scope>
    <source>
        <strain evidence="3">cv. Nipponbare</strain>
    </source>
</reference>
<evidence type="ECO:0000256" key="1">
    <source>
        <dbReference type="SAM" id="MobiDB-lite"/>
    </source>
</evidence>
<gene>
    <name evidence="2" type="ordered locus">Os10g0510150</name>
    <name evidence="2" type="ORF">OSNPB_100510150</name>
</gene>
<dbReference type="AlphaFoldDB" id="A0A0P0XW50"/>
<reference evidence="3" key="1">
    <citation type="journal article" date="2005" name="Nature">
        <title>The map-based sequence of the rice genome.</title>
        <authorList>
            <consortium name="International rice genome sequencing project (IRGSP)"/>
            <person name="Matsumoto T."/>
            <person name="Wu J."/>
            <person name="Kanamori H."/>
            <person name="Katayose Y."/>
            <person name="Fujisawa M."/>
            <person name="Namiki N."/>
            <person name="Mizuno H."/>
            <person name="Yamamoto K."/>
            <person name="Antonio B.A."/>
            <person name="Baba T."/>
            <person name="Sakata K."/>
            <person name="Nagamura Y."/>
            <person name="Aoki H."/>
            <person name="Arikawa K."/>
            <person name="Arita K."/>
            <person name="Bito T."/>
            <person name="Chiden Y."/>
            <person name="Fujitsuka N."/>
            <person name="Fukunaka R."/>
            <person name="Hamada M."/>
            <person name="Harada C."/>
            <person name="Hayashi A."/>
            <person name="Hijishita S."/>
            <person name="Honda M."/>
            <person name="Hosokawa S."/>
            <person name="Ichikawa Y."/>
            <person name="Idonuma A."/>
            <person name="Iijima M."/>
            <person name="Ikeda M."/>
            <person name="Ikeno M."/>
            <person name="Ito K."/>
            <person name="Ito S."/>
            <person name="Ito T."/>
            <person name="Ito Y."/>
            <person name="Ito Y."/>
            <person name="Iwabuchi A."/>
            <person name="Kamiya K."/>
            <person name="Karasawa W."/>
            <person name="Kurita K."/>
            <person name="Katagiri S."/>
            <person name="Kikuta A."/>
            <person name="Kobayashi H."/>
            <person name="Kobayashi N."/>
            <person name="Machita K."/>
            <person name="Maehara T."/>
            <person name="Masukawa M."/>
            <person name="Mizubayashi T."/>
            <person name="Mukai Y."/>
            <person name="Nagasaki H."/>
            <person name="Nagata Y."/>
            <person name="Naito S."/>
            <person name="Nakashima M."/>
            <person name="Nakama Y."/>
            <person name="Nakamichi Y."/>
            <person name="Nakamura M."/>
            <person name="Meguro A."/>
            <person name="Negishi M."/>
            <person name="Ohta I."/>
            <person name="Ohta T."/>
            <person name="Okamoto M."/>
            <person name="Ono N."/>
            <person name="Saji S."/>
            <person name="Sakaguchi M."/>
            <person name="Sakai K."/>
            <person name="Shibata M."/>
            <person name="Shimokawa T."/>
            <person name="Song J."/>
            <person name="Takazaki Y."/>
            <person name="Terasawa K."/>
            <person name="Tsugane M."/>
            <person name="Tsuji K."/>
            <person name="Ueda S."/>
            <person name="Waki K."/>
            <person name="Yamagata H."/>
            <person name="Yamamoto M."/>
            <person name="Yamamoto S."/>
            <person name="Yamane H."/>
            <person name="Yoshiki S."/>
            <person name="Yoshihara R."/>
            <person name="Yukawa K."/>
            <person name="Zhong H."/>
            <person name="Yano M."/>
            <person name="Yuan Q."/>
            <person name="Ouyang S."/>
            <person name="Liu J."/>
            <person name="Jones K.M."/>
            <person name="Gansberger K."/>
            <person name="Moffat K."/>
            <person name="Hill J."/>
            <person name="Bera J."/>
            <person name="Fadrosh D."/>
            <person name="Jin S."/>
            <person name="Johri S."/>
            <person name="Kim M."/>
            <person name="Overton L."/>
            <person name="Reardon M."/>
            <person name="Tsitrin T."/>
            <person name="Vuong H."/>
            <person name="Weaver B."/>
            <person name="Ciecko A."/>
            <person name="Tallon L."/>
            <person name="Jackson J."/>
            <person name="Pai G."/>
            <person name="Aken S.V."/>
            <person name="Utterback T."/>
            <person name="Reidmuller S."/>
            <person name="Feldblyum T."/>
            <person name="Hsiao J."/>
            <person name="Zismann V."/>
            <person name="Iobst S."/>
            <person name="de Vazeille A.R."/>
            <person name="Buell C.R."/>
            <person name="Ying K."/>
            <person name="Li Y."/>
            <person name="Lu T."/>
            <person name="Huang Y."/>
            <person name="Zhao Q."/>
            <person name="Feng Q."/>
            <person name="Zhang L."/>
            <person name="Zhu J."/>
            <person name="Weng Q."/>
            <person name="Mu J."/>
            <person name="Lu Y."/>
            <person name="Fan D."/>
            <person name="Liu Y."/>
            <person name="Guan J."/>
            <person name="Zhang Y."/>
            <person name="Yu S."/>
            <person name="Liu X."/>
            <person name="Zhang Y."/>
            <person name="Hong G."/>
            <person name="Han B."/>
            <person name="Choisne N."/>
            <person name="Demange N."/>
            <person name="Orjeda G."/>
            <person name="Samain S."/>
            <person name="Cattolico L."/>
            <person name="Pelletier E."/>
            <person name="Couloux A."/>
            <person name="Segurens B."/>
            <person name="Wincker P."/>
            <person name="D'Hont A."/>
            <person name="Scarpelli C."/>
            <person name="Weissenbach J."/>
            <person name="Salanoubat M."/>
            <person name="Quetier F."/>
            <person name="Yu Y."/>
            <person name="Kim H.R."/>
            <person name="Rambo T."/>
            <person name="Currie J."/>
            <person name="Collura K."/>
            <person name="Luo M."/>
            <person name="Yang T."/>
            <person name="Ammiraju J.S.S."/>
            <person name="Engler F."/>
            <person name="Soderlund C."/>
            <person name="Wing R.A."/>
            <person name="Palmer L.E."/>
            <person name="de la Bastide M."/>
            <person name="Spiegel L."/>
            <person name="Nascimento L."/>
            <person name="Zutavern T."/>
            <person name="O'Shaughnessy A."/>
            <person name="Dike S."/>
            <person name="Dedhia N."/>
            <person name="Preston R."/>
            <person name="Balija V."/>
            <person name="McCombie W.R."/>
            <person name="Chow T."/>
            <person name="Chen H."/>
            <person name="Chung M."/>
            <person name="Chen C."/>
            <person name="Shaw J."/>
            <person name="Wu H."/>
            <person name="Hsiao K."/>
            <person name="Chao Y."/>
            <person name="Chu M."/>
            <person name="Cheng C."/>
            <person name="Hour A."/>
            <person name="Lee P."/>
            <person name="Lin S."/>
            <person name="Lin Y."/>
            <person name="Liou J."/>
            <person name="Liu S."/>
            <person name="Hsing Y."/>
            <person name="Raghuvanshi S."/>
            <person name="Mohanty A."/>
            <person name="Bharti A.K."/>
            <person name="Gaur A."/>
            <person name="Gupta V."/>
            <person name="Kumar D."/>
            <person name="Ravi V."/>
            <person name="Vij S."/>
            <person name="Kapur A."/>
            <person name="Khurana P."/>
            <person name="Khurana P."/>
            <person name="Khurana J.P."/>
            <person name="Tyagi A.K."/>
            <person name="Gaikwad K."/>
            <person name="Singh A."/>
            <person name="Dalal V."/>
            <person name="Srivastava S."/>
            <person name="Dixit A."/>
            <person name="Pal A.K."/>
            <person name="Ghazi I.A."/>
            <person name="Yadav M."/>
            <person name="Pandit A."/>
            <person name="Bhargava A."/>
            <person name="Sureshbabu K."/>
            <person name="Batra K."/>
            <person name="Sharma T.R."/>
            <person name="Mohapatra T."/>
            <person name="Singh N.K."/>
            <person name="Messing J."/>
            <person name="Nelson A.B."/>
            <person name="Fuks G."/>
            <person name="Kavchok S."/>
            <person name="Keizer G."/>
            <person name="Linton E."/>
            <person name="Llaca V."/>
            <person name="Song R."/>
            <person name="Tanyolac B."/>
            <person name="Young S."/>
            <person name="Ho-Il K."/>
            <person name="Hahn J.H."/>
            <person name="Sangsakoo G."/>
            <person name="Vanavichit A."/>
            <person name="de Mattos Luiz.A.T."/>
            <person name="Zimmer P.D."/>
            <person name="Malone G."/>
            <person name="Dellagostin O."/>
            <person name="de Oliveira A.C."/>
            <person name="Bevan M."/>
            <person name="Bancroft I."/>
            <person name="Minx P."/>
            <person name="Cordum H."/>
            <person name="Wilson R."/>
            <person name="Cheng Z."/>
            <person name="Jin W."/>
            <person name="Jiang J."/>
            <person name="Leong S.A."/>
            <person name="Iwama H."/>
            <person name="Gojobori T."/>
            <person name="Itoh T."/>
            <person name="Niimura Y."/>
            <person name="Fujii Y."/>
            <person name="Habara T."/>
            <person name="Sakai H."/>
            <person name="Sato Y."/>
            <person name="Wilson G."/>
            <person name="Kumar K."/>
            <person name="McCouch S."/>
            <person name="Juretic N."/>
            <person name="Hoen D."/>
            <person name="Wright S."/>
            <person name="Bruskiewich R."/>
            <person name="Bureau T."/>
            <person name="Miyao A."/>
            <person name="Hirochika H."/>
            <person name="Nishikawa T."/>
            <person name="Kadowaki K."/>
            <person name="Sugiura M."/>
            <person name="Burr B."/>
            <person name="Sasaki T."/>
        </authorList>
    </citation>
    <scope>NUCLEOTIDE SEQUENCE [LARGE SCALE GENOMIC DNA]</scope>
    <source>
        <strain evidence="3">cv. Nipponbare</strain>
    </source>
</reference>
<dbReference type="Proteomes" id="UP000059680">
    <property type="component" value="Chromosome 10"/>
</dbReference>
<feature type="compositionally biased region" description="Low complexity" evidence="1">
    <location>
        <begin position="8"/>
        <end position="38"/>
    </location>
</feature>
<evidence type="ECO:0000313" key="3">
    <source>
        <dbReference type="Proteomes" id="UP000059680"/>
    </source>
</evidence>
<proteinExistence type="predicted"/>
<reference evidence="2 3" key="2">
    <citation type="journal article" date="2013" name="Plant Cell Physiol.">
        <title>Rice Annotation Project Database (RAP-DB): an integrative and interactive database for rice genomics.</title>
        <authorList>
            <person name="Sakai H."/>
            <person name="Lee S.S."/>
            <person name="Tanaka T."/>
            <person name="Numa H."/>
            <person name="Kim J."/>
            <person name="Kawahara Y."/>
            <person name="Wakimoto H."/>
            <person name="Yang C.C."/>
            <person name="Iwamoto M."/>
            <person name="Abe T."/>
            <person name="Yamada Y."/>
            <person name="Muto A."/>
            <person name="Inokuchi H."/>
            <person name="Ikemura T."/>
            <person name="Matsumoto T."/>
            <person name="Sasaki T."/>
            <person name="Itoh T."/>
        </authorList>
    </citation>
    <scope>NUCLEOTIDE SEQUENCE [LARGE SCALE GENOMIC DNA]</scope>
    <source>
        <strain evidence="3">cv. Nipponbare</strain>
    </source>
</reference>
<name>A0A0P0XW50_ORYSJ</name>
<dbReference type="InParanoid" id="A0A0P0XW50"/>
<sequence>MAAAACGSPRSSPSTASTSSTSASPSHLPSPSTPDNLAAAADHDLSALMPPSSRATTGCECSLGKLADLAAAGLIVNCIPIIELTAAAATDQVASSILIGRMNPSCS</sequence>
<protein>
    <submittedName>
        <fullName evidence="2">Os10g0510150 protein</fullName>
    </submittedName>
</protein>
<dbReference type="EMBL" id="AP014966">
    <property type="protein sequence ID" value="BAT11614.1"/>
    <property type="molecule type" value="Genomic_DNA"/>
</dbReference>
<evidence type="ECO:0000313" key="2">
    <source>
        <dbReference type="EMBL" id="BAT11614.1"/>
    </source>
</evidence>